<evidence type="ECO:0000313" key="8">
    <source>
        <dbReference type="Proteomes" id="UP001197974"/>
    </source>
</evidence>
<dbReference type="RefSeq" id="WP_226543270.1">
    <property type="nucleotide sequence ID" value="NZ_CP129013.1"/>
</dbReference>
<dbReference type="Pfam" id="PF13249">
    <property type="entry name" value="SQHop_cyclase_N"/>
    <property type="match status" value="1"/>
</dbReference>
<feature type="domain" description="Squalene cyclase N-terminal" evidence="6">
    <location>
        <begin position="14"/>
        <end position="276"/>
    </location>
</feature>
<keyword evidence="3" id="KW-0677">Repeat</keyword>
<dbReference type="InterPro" id="IPR032697">
    <property type="entry name" value="SQ_cyclase_N"/>
</dbReference>
<keyword evidence="8" id="KW-1185">Reference proteome</keyword>
<dbReference type="SFLD" id="SFLDG01016">
    <property type="entry name" value="Prenyltransferase_Like_2"/>
    <property type="match status" value="1"/>
</dbReference>
<evidence type="ECO:0000256" key="2">
    <source>
        <dbReference type="ARBA" id="ARBA00009755"/>
    </source>
</evidence>
<dbReference type="PANTHER" id="PTHR11764:SF20">
    <property type="entry name" value="LANOSTEROL SYNTHASE"/>
    <property type="match status" value="1"/>
</dbReference>
<protein>
    <submittedName>
        <fullName evidence="7">Prenyltransferase/squalene oxidase repeat-containing protein</fullName>
    </submittedName>
</protein>
<dbReference type="PROSITE" id="PS01074">
    <property type="entry name" value="TERPENE_SYNTHASES"/>
    <property type="match status" value="1"/>
</dbReference>
<dbReference type="Proteomes" id="UP001197974">
    <property type="component" value="Chromosome"/>
</dbReference>
<name>A0ABY9JRZ1_9BACI</name>
<dbReference type="EMBL" id="CP129013">
    <property type="protein sequence ID" value="WLR42174.1"/>
    <property type="molecule type" value="Genomic_DNA"/>
</dbReference>
<dbReference type="InterPro" id="IPR008930">
    <property type="entry name" value="Terpenoid_cyclase/PrenylTrfase"/>
</dbReference>
<proteinExistence type="inferred from homology"/>
<keyword evidence="4" id="KW-0413">Isomerase</keyword>
<dbReference type="InterPro" id="IPR002365">
    <property type="entry name" value="Terpene_synthase_CS"/>
</dbReference>
<sequence>MIDQDRLLVEMRRRVKEIQSKQSSNGAWYLCCDSGVLYNAFFLITLRSVRDQDEKFIKNLAEYIYSKQNDNGAWKLYEDESPGNITTTASAYNALLYSGYFKKSDLNMKKAEQQILSMGGIEKVHFLAKGLFSVNGQYNWKLPVPIYTILLPQYAPLNFFDLSCYARVHFAPLMVFANLNYSIQTEFTPDLSNLIISSRNIKKSSPSNIKRLKNPIRKKALLQLEKFMIDRTEEDGTLYNYASATILMIYSLLALGYHRKDRIIRKPIESLKKYACDLKGYKVIQNTPSTNWDTALLSYSLQELAVPEADLTIKKSVDYLVNQQHMKKTDWSIHNQNVLPGGWGFAEENTKHPDIDDTTAALRALNHQSKKDPEIDRIWKKGLHWVISMQNDDGGWAAFEKNVDHFFIARLPIENVKDGALDASSADLTGRTLEFLGNYAGYKKDDFPIMKAIKWLIRNQEKDGSWYGKWGVSYIYGTWTAITGLCAVGMSIDNPCVRKANDWLLSIQQTDGGWGESCSSSVNRKYKSLSNSTVSQTAWALDSLIAIHPTPTNEIEKGIQLLLRNTLNNSYPTGTGFPNLTYFRYYSYQEIYPLLTLSHYYHKYIKP</sequence>
<evidence type="ECO:0000259" key="5">
    <source>
        <dbReference type="Pfam" id="PF13243"/>
    </source>
</evidence>
<dbReference type="NCBIfam" id="TIGR01787">
    <property type="entry name" value="squalene_cyclas"/>
    <property type="match status" value="1"/>
</dbReference>
<evidence type="ECO:0000313" key="7">
    <source>
        <dbReference type="EMBL" id="WLR42174.1"/>
    </source>
</evidence>
<reference evidence="7 8" key="1">
    <citation type="submission" date="2023-06" db="EMBL/GenBank/DDBJ databases">
        <title>Five Gram-positive bacteria isolated from mangrove sediments in Shenzhen, Guangdong, China.</title>
        <authorList>
            <person name="Yu S."/>
            <person name="Zheng W."/>
            <person name="Huang Y."/>
        </authorList>
    </citation>
    <scope>NUCLEOTIDE SEQUENCE [LARGE SCALE GENOMIC DNA]</scope>
    <source>
        <strain evidence="7 8">SaN35-3</strain>
    </source>
</reference>
<dbReference type="SUPFAM" id="SSF48239">
    <property type="entry name" value="Terpenoid cyclases/Protein prenyltransferases"/>
    <property type="match status" value="2"/>
</dbReference>
<evidence type="ECO:0000256" key="3">
    <source>
        <dbReference type="ARBA" id="ARBA00022737"/>
    </source>
</evidence>
<dbReference type="InterPro" id="IPR018333">
    <property type="entry name" value="Squalene_cyclase"/>
</dbReference>
<comment type="similarity">
    <text evidence="2">Belongs to the terpene cyclase/mutase family.</text>
</comment>
<dbReference type="Gene3D" id="1.50.10.20">
    <property type="match status" value="2"/>
</dbReference>
<evidence type="ECO:0000256" key="4">
    <source>
        <dbReference type="ARBA" id="ARBA00023235"/>
    </source>
</evidence>
<dbReference type="Pfam" id="PF13243">
    <property type="entry name" value="SQHop_cyclase_C"/>
    <property type="match status" value="1"/>
</dbReference>
<gene>
    <name evidence="7" type="ORF">LC087_15740</name>
</gene>
<evidence type="ECO:0000256" key="1">
    <source>
        <dbReference type="ARBA" id="ARBA00004999"/>
    </source>
</evidence>
<evidence type="ECO:0000259" key="6">
    <source>
        <dbReference type="Pfam" id="PF13249"/>
    </source>
</evidence>
<dbReference type="InterPro" id="IPR032696">
    <property type="entry name" value="SQ_cyclase_C"/>
</dbReference>
<dbReference type="PANTHER" id="PTHR11764">
    <property type="entry name" value="TERPENE CYCLASE/MUTASE FAMILY MEMBER"/>
    <property type="match status" value="1"/>
</dbReference>
<feature type="domain" description="Squalene cyclase C-terminal" evidence="5">
    <location>
        <begin position="290"/>
        <end position="600"/>
    </location>
</feature>
<accession>A0ABY9JRZ1</accession>
<comment type="pathway">
    <text evidence="1">Secondary metabolite biosynthesis; hopanoid biosynthesis.</text>
</comment>
<organism evidence="7 8">
    <name type="scientific">Bacillus carboniphilus</name>
    <dbReference type="NCBI Taxonomy" id="86663"/>
    <lineage>
        <taxon>Bacteria</taxon>
        <taxon>Bacillati</taxon>
        <taxon>Bacillota</taxon>
        <taxon>Bacilli</taxon>
        <taxon>Bacillales</taxon>
        <taxon>Bacillaceae</taxon>
        <taxon>Bacillus</taxon>
    </lineage>
</organism>